<evidence type="ECO:0000256" key="1">
    <source>
        <dbReference type="SAM" id="MobiDB-lite"/>
    </source>
</evidence>
<organism evidence="2 3">
    <name type="scientific">Salinicola socius</name>
    <dbReference type="NCBI Taxonomy" id="404433"/>
    <lineage>
        <taxon>Bacteria</taxon>
        <taxon>Pseudomonadati</taxon>
        <taxon>Pseudomonadota</taxon>
        <taxon>Gammaproteobacteria</taxon>
        <taxon>Oceanospirillales</taxon>
        <taxon>Halomonadaceae</taxon>
        <taxon>Salinicola</taxon>
    </lineage>
</organism>
<gene>
    <name evidence="2" type="ORF">BTW07_16555</name>
</gene>
<evidence type="ECO:0008006" key="4">
    <source>
        <dbReference type="Google" id="ProtNLM"/>
    </source>
</evidence>
<name>A0A1Q8SP08_9GAMM</name>
<evidence type="ECO:0000313" key="2">
    <source>
        <dbReference type="EMBL" id="OLO03138.1"/>
    </source>
</evidence>
<dbReference type="Gene3D" id="1.10.238.10">
    <property type="entry name" value="EF-hand"/>
    <property type="match status" value="1"/>
</dbReference>
<keyword evidence="3" id="KW-1185">Reference proteome</keyword>
<dbReference type="EMBL" id="MSDO01000025">
    <property type="protein sequence ID" value="OLO03138.1"/>
    <property type="molecule type" value="Genomic_DNA"/>
</dbReference>
<protein>
    <recommendedName>
        <fullName evidence="4">EF-hand domain-containing protein</fullName>
    </recommendedName>
</protein>
<dbReference type="Proteomes" id="UP000186878">
    <property type="component" value="Unassembled WGS sequence"/>
</dbReference>
<proteinExistence type="predicted"/>
<feature type="region of interest" description="Disordered" evidence="1">
    <location>
        <begin position="154"/>
        <end position="177"/>
    </location>
</feature>
<dbReference type="PROSITE" id="PS00018">
    <property type="entry name" value="EF_HAND_1"/>
    <property type="match status" value="1"/>
</dbReference>
<comment type="caution">
    <text evidence="2">The sequence shown here is derived from an EMBL/GenBank/DDBJ whole genome shotgun (WGS) entry which is preliminary data.</text>
</comment>
<accession>A0A1Q8SP08</accession>
<sequence>MAPTALLLAACATSSPSRDVVVDHPTSAGIDQVSADHVFETADSDADGYLMPVDVERLGLGGNWHTLDADGSGRVSRPEFRDQFAAPLIQATLRLPGDIENAQPLVSSEFLLPPEPPAQRYVPAPVTAPTPASMTMPFNAPVVIPVLIDDQEAAALDEASKDTEADTSDTDMSLPSN</sequence>
<dbReference type="STRING" id="404433.BTW07_16555"/>
<dbReference type="InterPro" id="IPR018247">
    <property type="entry name" value="EF_Hand_1_Ca_BS"/>
</dbReference>
<dbReference type="AlphaFoldDB" id="A0A1Q8SP08"/>
<reference evidence="2 3" key="1">
    <citation type="submission" date="2016-12" db="EMBL/GenBank/DDBJ databases">
        <title>Draft genome sequences of strains Salinicola socius SMB35, Salinicola sp. MH3R3-1 and Chromohalobacter sp. SMB17 from the Verkhnekamsk potash mining region of Russia.</title>
        <authorList>
            <person name="Mavrodi D.V."/>
            <person name="Olsson B.E."/>
            <person name="Korsakova E.S."/>
            <person name="Pyankova A."/>
            <person name="Mavrodi O.V."/>
            <person name="Plotnikova E.G."/>
        </authorList>
    </citation>
    <scope>NUCLEOTIDE SEQUENCE [LARGE SCALE GENOMIC DNA]</scope>
    <source>
        <strain evidence="2 3">SMB35</strain>
    </source>
</reference>
<evidence type="ECO:0000313" key="3">
    <source>
        <dbReference type="Proteomes" id="UP000186878"/>
    </source>
</evidence>